<comment type="similarity">
    <text evidence="1">Belongs to the metallo-dependent hydrolases superfamily. TatD-type hydrolase family.</text>
</comment>
<evidence type="ECO:0000313" key="6">
    <source>
        <dbReference type="Proteomes" id="UP000051494"/>
    </source>
</evidence>
<feature type="binding site" evidence="4">
    <location>
        <position position="8"/>
    </location>
    <ligand>
        <name>a divalent metal cation</name>
        <dbReference type="ChEBI" id="CHEBI:60240"/>
        <label>1</label>
    </ligand>
</feature>
<dbReference type="GO" id="GO:0005829">
    <property type="term" value="C:cytosol"/>
    <property type="evidence" value="ECO:0007669"/>
    <property type="project" value="TreeGrafter"/>
</dbReference>
<proteinExistence type="inferred from homology"/>
<evidence type="ECO:0000256" key="2">
    <source>
        <dbReference type="ARBA" id="ARBA00022723"/>
    </source>
</evidence>
<organism evidence="5 6">
    <name type="scientific">Candidatus Berkiella cookevillensis</name>
    <dbReference type="NCBI Taxonomy" id="437022"/>
    <lineage>
        <taxon>Bacteria</taxon>
        <taxon>Pseudomonadati</taxon>
        <taxon>Pseudomonadota</taxon>
        <taxon>Gammaproteobacteria</taxon>
        <taxon>Candidatus Berkiellales</taxon>
        <taxon>Candidatus Berkiellaceae</taxon>
        <taxon>Candidatus Berkiella</taxon>
    </lineage>
</organism>
<dbReference type="InterPro" id="IPR001130">
    <property type="entry name" value="TatD-like"/>
</dbReference>
<dbReference type="SUPFAM" id="SSF51556">
    <property type="entry name" value="Metallo-dependent hydrolases"/>
    <property type="match status" value="1"/>
</dbReference>
<dbReference type="RefSeq" id="WP_057624041.1">
    <property type="nucleotide sequence ID" value="NZ_LKHV02000001.1"/>
</dbReference>
<comment type="caution">
    <text evidence="5">The sequence shown here is derived from an EMBL/GenBank/DDBJ whole genome shotgun (WGS) entry which is preliminary data.</text>
</comment>
<dbReference type="FunFam" id="3.20.20.140:FF:000005">
    <property type="entry name" value="TatD family hydrolase"/>
    <property type="match status" value="1"/>
</dbReference>
<dbReference type="InterPro" id="IPR015991">
    <property type="entry name" value="TatD/YcfH-like"/>
</dbReference>
<keyword evidence="2 4" id="KW-0479">Metal-binding</keyword>
<keyword evidence="6" id="KW-1185">Reference proteome</keyword>
<evidence type="ECO:0000256" key="3">
    <source>
        <dbReference type="ARBA" id="ARBA00022801"/>
    </source>
</evidence>
<dbReference type="PIRSF" id="PIRSF005902">
    <property type="entry name" value="DNase_TatD"/>
    <property type="match status" value="1"/>
</dbReference>
<keyword evidence="3 5" id="KW-0378">Hydrolase</keyword>
<reference evidence="5" key="2">
    <citation type="submission" date="2021-06" db="EMBL/GenBank/DDBJ databases">
        <title>Genomic Description and Analysis of Intracellular Bacteria, Candidatus Berkiella cookevillensis and Candidatus Berkiella aquae.</title>
        <authorList>
            <person name="Kidane D.T."/>
            <person name="Mehari Y.T."/>
            <person name="Rice F.C."/>
            <person name="Arivett B.A."/>
            <person name="Farone A.L."/>
            <person name="Berk S.G."/>
            <person name="Farone M.B."/>
        </authorList>
    </citation>
    <scope>NUCLEOTIDE SEQUENCE</scope>
    <source>
        <strain evidence="5">CC99</strain>
    </source>
</reference>
<dbReference type="PROSITE" id="PS01137">
    <property type="entry name" value="TATD_1"/>
    <property type="match status" value="1"/>
</dbReference>
<dbReference type="GO" id="GO:0016788">
    <property type="term" value="F:hydrolase activity, acting on ester bonds"/>
    <property type="evidence" value="ECO:0007669"/>
    <property type="project" value="InterPro"/>
</dbReference>
<dbReference type="NCBIfam" id="TIGR00010">
    <property type="entry name" value="YchF/TatD family DNA exonuclease"/>
    <property type="match status" value="1"/>
</dbReference>
<dbReference type="AlphaFoldDB" id="A0AAE3HS00"/>
<dbReference type="InterPro" id="IPR032466">
    <property type="entry name" value="Metal_Hydrolase"/>
</dbReference>
<dbReference type="InterPro" id="IPR018228">
    <property type="entry name" value="DNase_TatD-rel_CS"/>
</dbReference>
<dbReference type="GO" id="GO:0004536">
    <property type="term" value="F:DNA nuclease activity"/>
    <property type="evidence" value="ECO:0007669"/>
    <property type="project" value="InterPro"/>
</dbReference>
<accession>A0AAE3HS00</accession>
<feature type="binding site" evidence="4">
    <location>
        <position position="130"/>
    </location>
    <ligand>
        <name>a divalent metal cation</name>
        <dbReference type="ChEBI" id="CHEBI:60240"/>
        <label>2</label>
    </ligand>
</feature>
<dbReference type="CDD" id="cd01310">
    <property type="entry name" value="TatD_DNAse"/>
    <property type="match status" value="1"/>
</dbReference>
<sequence length="259" mass="29276">MLVDSHCHLNMLNLSEFDNNLDNVMLAAKDAGVTHFLCVSVTLEDHATLSKISQSYDNVSISTGLHPNELPQQPLDVERLASYAEHPKIVAIGETGLDYFRSEGDLAWQQERFCQHIEIAKKLKKPLIIHTREAKADTIEIMKREAADKASGVMHCFTEDWEMAKKALDLNFYISFSGIVTFKTAHILQDVAKKVPLDRMLVETDCPYLAPIPHRGKMNQPAYVKHVAEFIAQLRNTSFDAIAQATTENYFRLFNAQKS</sequence>
<feature type="binding site" evidence="4">
    <location>
        <position position="155"/>
    </location>
    <ligand>
        <name>a divalent metal cation</name>
        <dbReference type="ChEBI" id="CHEBI:60240"/>
        <label>2</label>
    </ligand>
</feature>
<dbReference type="PANTHER" id="PTHR46124:SF2">
    <property type="entry name" value="D-AMINOACYL-TRNA DEACYLASE"/>
    <property type="match status" value="1"/>
</dbReference>
<dbReference type="Gene3D" id="3.20.20.140">
    <property type="entry name" value="Metal-dependent hydrolases"/>
    <property type="match status" value="1"/>
</dbReference>
<dbReference type="Pfam" id="PF01026">
    <property type="entry name" value="TatD_DNase"/>
    <property type="match status" value="1"/>
</dbReference>
<protein>
    <submittedName>
        <fullName evidence="5">TatD family hydrolase</fullName>
    </submittedName>
</protein>
<name>A0AAE3HS00_9GAMM</name>
<feature type="binding site" evidence="4">
    <location>
        <position position="205"/>
    </location>
    <ligand>
        <name>a divalent metal cation</name>
        <dbReference type="ChEBI" id="CHEBI:60240"/>
        <label>1</label>
    </ligand>
</feature>
<feature type="binding site" evidence="4">
    <location>
        <position position="94"/>
    </location>
    <ligand>
        <name>a divalent metal cation</name>
        <dbReference type="ChEBI" id="CHEBI:60240"/>
        <label>1</label>
    </ligand>
</feature>
<gene>
    <name evidence="5" type="ORF">CC99x_008570</name>
</gene>
<feature type="binding site" evidence="4">
    <location>
        <position position="6"/>
    </location>
    <ligand>
        <name>a divalent metal cation</name>
        <dbReference type="ChEBI" id="CHEBI:60240"/>
        <label>1</label>
    </ligand>
</feature>
<dbReference type="PANTHER" id="PTHR46124">
    <property type="entry name" value="D-AMINOACYL-TRNA DEACYLASE"/>
    <property type="match status" value="1"/>
</dbReference>
<dbReference type="Proteomes" id="UP000051494">
    <property type="component" value="Unassembled WGS sequence"/>
</dbReference>
<dbReference type="EMBL" id="LKHV02000001">
    <property type="protein sequence ID" value="MCS5708953.1"/>
    <property type="molecule type" value="Genomic_DNA"/>
</dbReference>
<evidence type="ECO:0000313" key="5">
    <source>
        <dbReference type="EMBL" id="MCS5708953.1"/>
    </source>
</evidence>
<reference evidence="5" key="1">
    <citation type="journal article" date="2016" name="Genome Announc.">
        <title>Draft Genome Sequences of Two Novel Amoeba-Resistant Intranuclear Bacteria, 'Candidatus Berkiella cookevillensis' and 'Candidatus Berkiella aquae'.</title>
        <authorList>
            <person name="Mehari Y.T."/>
            <person name="Arivett B.A."/>
            <person name="Farone A.L."/>
            <person name="Gunderson J.H."/>
            <person name="Farone M.B."/>
        </authorList>
    </citation>
    <scope>NUCLEOTIDE SEQUENCE</scope>
    <source>
        <strain evidence="5">CC99</strain>
    </source>
</reference>
<evidence type="ECO:0000256" key="4">
    <source>
        <dbReference type="PIRSR" id="PIRSR005902-1"/>
    </source>
</evidence>
<dbReference type="GO" id="GO:0046872">
    <property type="term" value="F:metal ion binding"/>
    <property type="evidence" value="ECO:0007669"/>
    <property type="project" value="UniProtKB-KW"/>
</dbReference>
<evidence type="ECO:0000256" key="1">
    <source>
        <dbReference type="ARBA" id="ARBA00009275"/>
    </source>
</evidence>